<reference evidence="8 9" key="1">
    <citation type="submission" date="2017-02" db="EMBL/GenBank/DDBJ databases">
        <title>Draft genome of Saccharomonospora sp. 154.</title>
        <authorList>
            <person name="Alonso-Carmona G.S."/>
            <person name="De La Haba R."/>
            <person name="Vera-Gargallo B."/>
            <person name="Sandoval-Trujillo A.H."/>
            <person name="Ramirez-Duran N."/>
            <person name="Ventosa A."/>
        </authorList>
    </citation>
    <scope>NUCLEOTIDE SEQUENCE [LARGE SCALE GENOMIC DNA]</scope>
    <source>
        <strain evidence="8 9">LRS4.154</strain>
    </source>
</reference>
<feature type="transmembrane region" description="Helical" evidence="7">
    <location>
        <begin position="145"/>
        <end position="167"/>
    </location>
</feature>
<keyword evidence="4 7" id="KW-1133">Transmembrane helix</keyword>
<evidence type="ECO:0000256" key="7">
    <source>
        <dbReference type="SAM" id="Phobius"/>
    </source>
</evidence>
<organism evidence="8 9">
    <name type="scientific">Saccharomonospora piscinae</name>
    <dbReference type="NCBI Taxonomy" id="687388"/>
    <lineage>
        <taxon>Bacteria</taxon>
        <taxon>Bacillati</taxon>
        <taxon>Actinomycetota</taxon>
        <taxon>Actinomycetes</taxon>
        <taxon>Pseudonocardiales</taxon>
        <taxon>Pseudonocardiaceae</taxon>
        <taxon>Saccharomonospora</taxon>
    </lineage>
</organism>
<dbReference type="RefSeq" id="WP_024877906.1">
    <property type="nucleotide sequence ID" value="NZ_AZUM01000015.1"/>
</dbReference>
<evidence type="ECO:0000256" key="2">
    <source>
        <dbReference type="ARBA" id="ARBA00022475"/>
    </source>
</evidence>
<evidence type="ECO:0000256" key="5">
    <source>
        <dbReference type="ARBA" id="ARBA00023136"/>
    </source>
</evidence>
<evidence type="ECO:0000313" key="8">
    <source>
        <dbReference type="EMBL" id="OQO91187.1"/>
    </source>
</evidence>
<evidence type="ECO:0000256" key="1">
    <source>
        <dbReference type="ARBA" id="ARBA00004651"/>
    </source>
</evidence>
<feature type="transmembrane region" description="Helical" evidence="7">
    <location>
        <begin position="342"/>
        <end position="360"/>
    </location>
</feature>
<feature type="transmembrane region" description="Helical" evidence="7">
    <location>
        <begin position="67"/>
        <end position="85"/>
    </location>
</feature>
<dbReference type="EMBL" id="MWIH01000006">
    <property type="protein sequence ID" value="OQO91187.1"/>
    <property type="molecule type" value="Genomic_DNA"/>
</dbReference>
<dbReference type="STRING" id="1962155.B1813_17065"/>
<dbReference type="AlphaFoldDB" id="A0A1V9A224"/>
<dbReference type="Proteomes" id="UP000192591">
    <property type="component" value="Unassembled WGS sequence"/>
</dbReference>
<dbReference type="OrthoDB" id="9792579at2"/>
<gene>
    <name evidence="8" type="ORF">B1813_17065</name>
</gene>
<dbReference type="InterPro" id="IPR001851">
    <property type="entry name" value="ABC_transp_permease"/>
</dbReference>
<feature type="transmembrane region" description="Helical" evidence="7">
    <location>
        <begin position="91"/>
        <end position="112"/>
    </location>
</feature>
<feature type="transmembrane region" description="Helical" evidence="7">
    <location>
        <begin position="212"/>
        <end position="238"/>
    </location>
</feature>
<evidence type="ECO:0000256" key="6">
    <source>
        <dbReference type="SAM" id="MobiDB-lite"/>
    </source>
</evidence>
<dbReference type="PANTHER" id="PTHR43370:SF1">
    <property type="entry name" value="GUANOSINE ABC TRANSPORTER PERMEASE PROTEIN NUPQ"/>
    <property type="match status" value="1"/>
</dbReference>
<comment type="caution">
    <text evidence="8">The sequence shown here is derived from an EMBL/GenBank/DDBJ whole genome shotgun (WGS) entry which is preliminary data.</text>
</comment>
<dbReference type="GO" id="GO:0005886">
    <property type="term" value="C:plasma membrane"/>
    <property type="evidence" value="ECO:0007669"/>
    <property type="project" value="UniProtKB-SubCell"/>
</dbReference>
<evidence type="ECO:0000313" key="9">
    <source>
        <dbReference type="Proteomes" id="UP000192591"/>
    </source>
</evidence>
<evidence type="ECO:0000256" key="4">
    <source>
        <dbReference type="ARBA" id="ARBA00022989"/>
    </source>
</evidence>
<feature type="transmembrane region" description="Helical" evidence="7">
    <location>
        <begin position="367"/>
        <end position="385"/>
    </location>
</feature>
<name>A0A1V9A224_SACPI</name>
<keyword evidence="5 7" id="KW-0472">Membrane</keyword>
<dbReference type="Pfam" id="PF02653">
    <property type="entry name" value="BPD_transp_2"/>
    <property type="match status" value="1"/>
</dbReference>
<feature type="transmembrane region" description="Helical" evidence="7">
    <location>
        <begin position="36"/>
        <end position="55"/>
    </location>
</feature>
<keyword evidence="2" id="KW-1003">Cell membrane</keyword>
<keyword evidence="9" id="KW-1185">Reference proteome</keyword>
<comment type="subcellular location">
    <subcellularLocation>
        <location evidence="1">Cell membrane</location>
        <topology evidence="1">Multi-pass membrane protein</topology>
    </subcellularLocation>
</comment>
<protein>
    <submittedName>
        <fullName evidence="8">ABC transporter permease</fullName>
    </submittedName>
</protein>
<proteinExistence type="predicted"/>
<keyword evidence="3 7" id="KW-0812">Transmembrane</keyword>
<sequence length="430" mass="45009">MSTTVETGPPPADSSKPGTAEQARPPRRPVPGWLRGVLWAVAAIAVLSTTSYLTGMDSLTSGNTSQTALRLALPILFAALGGLWAERAGVINIGLEGMMILGTWGAAWGAFYGGVWAGLLAALVFGALGGLLHAVATVTFGVNHIVSGVAINLLGLGVAKYLADLVFQPLSGNPRQSPPVPKFDTYSATFLSDWLADLEAAQRVGISDAAGLLRGLVTSVSPLAMLGLLLVPLSYFLLWRTRFGLRLRSCGENPVAAESLGVNVYAHKYVALLISGGLAGMGGASLVLLAGGADYLENQTNGRGYIGLAAMIFGNWRPGGLLGGAALFGYSDGLQLSAGGEAVLALCYGVVLLLVVLLIWQAVRKQWLAAALSAVGAVVLYYVYWANDELPRELIPYTPHFVTIIVLAVAAQKLRPPKAIGKRYRRGEGD</sequence>
<feature type="transmembrane region" description="Helical" evidence="7">
    <location>
        <begin position="269"/>
        <end position="293"/>
    </location>
</feature>
<feature type="transmembrane region" description="Helical" evidence="7">
    <location>
        <begin position="119"/>
        <end position="139"/>
    </location>
</feature>
<feature type="region of interest" description="Disordered" evidence="6">
    <location>
        <begin position="1"/>
        <end position="28"/>
    </location>
</feature>
<dbReference type="GO" id="GO:0022857">
    <property type="term" value="F:transmembrane transporter activity"/>
    <property type="evidence" value="ECO:0007669"/>
    <property type="project" value="InterPro"/>
</dbReference>
<dbReference type="CDD" id="cd06580">
    <property type="entry name" value="TM_PBP1_transp_TpRbsC_like"/>
    <property type="match status" value="1"/>
</dbReference>
<evidence type="ECO:0000256" key="3">
    <source>
        <dbReference type="ARBA" id="ARBA00022692"/>
    </source>
</evidence>
<accession>A0A1V9A224</accession>
<dbReference type="PANTHER" id="PTHR43370">
    <property type="entry name" value="SUGAR ABC TRANSPORTER INTEGRAL MEMBRANE PROTEIN-RELATED"/>
    <property type="match status" value="1"/>
</dbReference>
<feature type="transmembrane region" description="Helical" evidence="7">
    <location>
        <begin position="397"/>
        <end position="414"/>
    </location>
</feature>